<dbReference type="AlphaFoldDB" id="A0A1I4Z4V1"/>
<evidence type="ECO:0000259" key="1">
    <source>
        <dbReference type="Pfam" id="PF09588"/>
    </source>
</evidence>
<dbReference type="NCBIfam" id="TIGR03033">
    <property type="entry name" value="phage_rel_nuc"/>
    <property type="match status" value="1"/>
</dbReference>
<dbReference type="OrthoDB" id="46225at2"/>
<dbReference type="Pfam" id="PF09588">
    <property type="entry name" value="YqaJ"/>
    <property type="match status" value="1"/>
</dbReference>
<dbReference type="InterPro" id="IPR011335">
    <property type="entry name" value="Restrct_endonuc-II-like"/>
</dbReference>
<dbReference type="Proteomes" id="UP000242869">
    <property type="component" value="Unassembled WGS sequence"/>
</dbReference>
<dbReference type="InterPro" id="IPR019080">
    <property type="entry name" value="YqaJ_viral_recombinase"/>
</dbReference>
<keyword evidence="2" id="KW-0255">Endonuclease</keyword>
<feature type="domain" description="YqaJ viral recombinase" evidence="1">
    <location>
        <begin position="20"/>
        <end position="153"/>
    </location>
</feature>
<evidence type="ECO:0000313" key="3">
    <source>
        <dbReference type="Proteomes" id="UP000242869"/>
    </source>
</evidence>
<dbReference type="RefSeq" id="WP_091193857.1">
    <property type="nucleotide sequence ID" value="NZ_FOVE01000009.1"/>
</dbReference>
<keyword evidence="2" id="KW-0540">Nuclease</keyword>
<sequence length="331" mass="36610">MNNRSNVVRLVSTQGMSREQWLAVRRGGIGSSDAAAAIGLSPYKSALELWLEKTGRKSADDFSQSEAVFWGTTLEAIIANVYANRTGNKVRRVNAVLQHPDHPFMLANLDRAVGADGVLEVKTAGGHSAKFWEDGVPEHYQCQVIHQLAVTGKAWADVAVLIGGQDFRIYRIERDESQIADLIERETLFWGMLESDVQPAVDGSESSGSALAFLYPRDSGIELDCSESAELNALFTRLLQVRADLGELERSESLLRQQLQSAMGEATAARFVGGRISWKCAKDSTRFDMTRFQTDHPDLVNQYQQISPGSRRFLVQVDKPKPQLSPQQQAA</sequence>
<dbReference type="Gene3D" id="3.90.320.10">
    <property type="match status" value="1"/>
</dbReference>
<accession>A0A1I4Z4V1</accession>
<dbReference type="InterPro" id="IPR051703">
    <property type="entry name" value="NF-kappa-B_Signaling_Reg"/>
</dbReference>
<protein>
    <submittedName>
        <fullName evidence="2">Putative phage-type endonuclease</fullName>
    </submittedName>
</protein>
<dbReference type="EMBL" id="FOVE01000009">
    <property type="protein sequence ID" value="SFN45295.1"/>
    <property type="molecule type" value="Genomic_DNA"/>
</dbReference>
<dbReference type="PANTHER" id="PTHR46609:SF6">
    <property type="entry name" value="EXONUCLEASE, PHAGE-TYPE_RECB, C-TERMINAL DOMAIN-CONTAINING PROTEIN-RELATED"/>
    <property type="match status" value="1"/>
</dbReference>
<keyword evidence="3" id="KW-1185">Reference proteome</keyword>
<evidence type="ECO:0000313" key="2">
    <source>
        <dbReference type="EMBL" id="SFN45295.1"/>
    </source>
</evidence>
<dbReference type="PANTHER" id="PTHR46609">
    <property type="entry name" value="EXONUCLEASE, PHAGE-TYPE/RECB, C-TERMINAL DOMAIN-CONTAINING PROTEIN"/>
    <property type="match status" value="1"/>
</dbReference>
<dbReference type="SUPFAM" id="SSF52980">
    <property type="entry name" value="Restriction endonuclease-like"/>
    <property type="match status" value="1"/>
</dbReference>
<dbReference type="GO" id="GO:0004519">
    <property type="term" value="F:endonuclease activity"/>
    <property type="evidence" value="ECO:0007669"/>
    <property type="project" value="UniProtKB-KW"/>
</dbReference>
<dbReference type="InterPro" id="IPR017482">
    <property type="entry name" value="Lambda-type_endonuclease"/>
</dbReference>
<gene>
    <name evidence="2" type="ORF">SAMN05660284_01528</name>
</gene>
<reference evidence="3" key="1">
    <citation type="submission" date="2016-10" db="EMBL/GenBank/DDBJ databases">
        <authorList>
            <person name="Varghese N."/>
            <person name="Submissions S."/>
        </authorList>
    </citation>
    <scope>NUCLEOTIDE SEQUENCE [LARGE SCALE GENOMIC DNA]</scope>
    <source>
        <strain evidence="3">DSM 6150</strain>
    </source>
</reference>
<proteinExistence type="predicted"/>
<dbReference type="STRING" id="83765.SAMN05660284_01528"/>
<name>A0A1I4Z4V1_9NEIS</name>
<keyword evidence="2" id="KW-0378">Hydrolase</keyword>
<dbReference type="InterPro" id="IPR011604">
    <property type="entry name" value="PDDEXK-like_dom_sf"/>
</dbReference>
<organism evidence="2 3">
    <name type="scientific">Formivibrio citricus</name>
    <dbReference type="NCBI Taxonomy" id="83765"/>
    <lineage>
        <taxon>Bacteria</taxon>
        <taxon>Pseudomonadati</taxon>
        <taxon>Pseudomonadota</taxon>
        <taxon>Betaproteobacteria</taxon>
        <taxon>Neisseriales</taxon>
        <taxon>Chitinibacteraceae</taxon>
        <taxon>Formivibrio</taxon>
    </lineage>
</organism>